<protein>
    <submittedName>
        <fullName evidence="2">Uncharacterized protein</fullName>
    </submittedName>
</protein>
<dbReference type="EMBL" id="CAXIEN010000182">
    <property type="protein sequence ID" value="CAL1284633.1"/>
    <property type="molecule type" value="Genomic_DNA"/>
</dbReference>
<organism evidence="2 3">
    <name type="scientific">Larinioides sclopetarius</name>
    <dbReference type="NCBI Taxonomy" id="280406"/>
    <lineage>
        <taxon>Eukaryota</taxon>
        <taxon>Metazoa</taxon>
        <taxon>Ecdysozoa</taxon>
        <taxon>Arthropoda</taxon>
        <taxon>Chelicerata</taxon>
        <taxon>Arachnida</taxon>
        <taxon>Araneae</taxon>
        <taxon>Araneomorphae</taxon>
        <taxon>Entelegynae</taxon>
        <taxon>Araneoidea</taxon>
        <taxon>Araneidae</taxon>
        <taxon>Larinioides</taxon>
    </lineage>
</organism>
<gene>
    <name evidence="2" type="ORF">LARSCL_LOCUS13265</name>
</gene>
<evidence type="ECO:0000256" key="1">
    <source>
        <dbReference type="SAM" id="Phobius"/>
    </source>
</evidence>
<keyword evidence="1" id="KW-1133">Transmembrane helix</keyword>
<keyword evidence="1" id="KW-0812">Transmembrane</keyword>
<proteinExistence type="predicted"/>
<evidence type="ECO:0000313" key="2">
    <source>
        <dbReference type="EMBL" id="CAL1284633.1"/>
    </source>
</evidence>
<keyword evidence="3" id="KW-1185">Reference proteome</keyword>
<dbReference type="Proteomes" id="UP001497382">
    <property type="component" value="Unassembled WGS sequence"/>
</dbReference>
<feature type="transmembrane region" description="Helical" evidence="1">
    <location>
        <begin position="59"/>
        <end position="81"/>
    </location>
</feature>
<accession>A0AAV2AKV1</accession>
<comment type="caution">
    <text evidence="2">The sequence shown here is derived from an EMBL/GenBank/DDBJ whole genome shotgun (WGS) entry which is preliminary data.</text>
</comment>
<dbReference type="AlphaFoldDB" id="A0AAV2AKV1"/>
<name>A0AAV2AKV1_9ARAC</name>
<sequence>MKPEIFIKKQVFENLAPMTCLQTAAGALPPKSSGSISIQTEQKRTLWYIYRNLTESRDAWFFPALFVVCFCCFMAMIINGIKLYVLPNFLT</sequence>
<keyword evidence="1" id="KW-0472">Membrane</keyword>
<evidence type="ECO:0000313" key="3">
    <source>
        <dbReference type="Proteomes" id="UP001497382"/>
    </source>
</evidence>
<reference evidence="2 3" key="1">
    <citation type="submission" date="2024-04" db="EMBL/GenBank/DDBJ databases">
        <authorList>
            <person name="Rising A."/>
            <person name="Reimegard J."/>
            <person name="Sonavane S."/>
            <person name="Akerstrom W."/>
            <person name="Nylinder S."/>
            <person name="Hedman E."/>
            <person name="Kallberg Y."/>
        </authorList>
    </citation>
    <scope>NUCLEOTIDE SEQUENCE [LARGE SCALE GENOMIC DNA]</scope>
</reference>